<comment type="caution">
    <text evidence="1">The sequence shown here is derived from an EMBL/GenBank/DDBJ whole genome shotgun (WGS) entry which is preliminary data.</text>
</comment>
<proteinExistence type="predicted"/>
<accession>A0A6G1BXD7</accession>
<keyword evidence="2" id="KW-1185">Reference proteome</keyword>
<evidence type="ECO:0000313" key="1">
    <source>
        <dbReference type="EMBL" id="KAF0892995.1"/>
    </source>
</evidence>
<gene>
    <name evidence="1" type="ORF">E2562_021297</name>
</gene>
<reference evidence="1 2" key="1">
    <citation type="submission" date="2019-11" db="EMBL/GenBank/DDBJ databases">
        <title>Whole genome sequence of Oryza granulata.</title>
        <authorList>
            <person name="Li W."/>
        </authorList>
    </citation>
    <scope>NUCLEOTIDE SEQUENCE [LARGE SCALE GENOMIC DNA]</scope>
    <source>
        <strain evidence="2">cv. Menghai</strain>
        <tissue evidence="1">Leaf</tissue>
    </source>
</reference>
<dbReference type="Proteomes" id="UP000479710">
    <property type="component" value="Unassembled WGS sequence"/>
</dbReference>
<organism evidence="1 2">
    <name type="scientific">Oryza meyeriana var. granulata</name>
    <dbReference type="NCBI Taxonomy" id="110450"/>
    <lineage>
        <taxon>Eukaryota</taxon>
        <taxon>Viridiplantae</taxon>
        <taxon>Streptophyta</taxon>
        <taxon>Embryophyta</taxon>
        <taxon>Tracheophyta</taxon>
        <taxon>Spermatophyta</taxon>
        <taxon>Magnoliopsida</taxon>
        <taxon>Liliopsida</taxon>
        <taxon>Poales</taxon>
        <taxon>Poaceae</taxon>
        <taxon>BOP clade</taxon>
        <taxon>Oryzoideae</taxon>
        <taxon>Oryzeae</taxon>
        <taxon>Oryzinae</taxon>
        <taxon>Oryza</taxon>
        <taxon>Oryza meyeriana</taxon>
    </lineage>
</organism>
<evidence type="ECO:0000313" key="2">
    <source>
        <dbReference type="Proteomes" id="UP000479710"/>
    </source>
</evidence>
<dbReference type="AlphaFoldDB" id="A0A6G1BXD7"/>
<dbReference type="EMBL" id="SPHZ02000011">
    <property type="protein sequence ID" value="KAF0892995.1"/>
    <property type="molecule type" value="Genomic_DNA"/>
</dbReference>
<sequence>MAGECRTTSTIEETIEPMAKAAAEKDDGEGQGTRPLGGTTLHAILIPELVTIGKKAAHKLKAEFRHKREALGHRHGWWIERA</sequence>
<name>A0A6G1BXD7_9ORYZ</name>
<protein>
    <submittedName>
        <fullName evidence="1">Uncharacterized protein</fullName>
    </submittedName>
</protein>